<dbReference type="Proteomes" id="UP000092993">
    <property type="component" value="Unassembled WGS sequence"/>
</dbReference>
<accession>A0A1C7MKB2</accession>
<comment type="caution">
    <text evidence="1">The sequence shown here is derived from an EMBL/GenBank/DDBJ whole genome shotgun (WGS) entry which is preliminary data.</text>
</comment>
<evidence type="ECO:0000313" key="2">
    <source>
        <dbReference type="Proteomes" id="UP000092993"/>
    </source>
</evidence>
<gene>
    <name evidence="1" type="ORF">A0H81_01870</name>
</gene>
<evidence type="ECO:0000313" key="1">
    <source>
        <dbReference type="EMBL" id="OBZ77313.1"/>
    </source>
</evidence>
<dbReference type="AlphaFoldDB" id="A0A1C7MKB2"/>
<protein>
    <submittedName>
        <fullName evidence="1">Uncharacterized protein</fullName>
    </submittedName>
</protein>
<name>A0A1C7MKB2_GRIFR</name>
<organism evidence="1 2">
    <name type="scientific">Grifola frondosa</name>
    <name type="common">Maitake</name>
    <name type="synonym">Polyporus frondosus</name>
    <dbReference type="NCBI Taxonomy" id="5627"/>
    <lineage>
        <taxon>Eukaryota</taxon>
        <taxon>Fungi</taxon>
        <taxon>Dikarya</taxon>
        <taxon>Basidiomycota</taxon>
        <taxon>Agaricomycotina</taxon>
        <taxon>Agaricomycetes</taxon>
        <taxon>Polyporales</taxon>
        <taxon>Grifolaceae</taxon>
        <taxon>Grifola</taxon>
    </lineage>
</organism>
<keyword evidence="2" id="KW-1185">Reference proteome</keyword>
<proteinExistence type="predicted"/>
<sequence length="96" mass="11157">MMYTVHSKYRPNSDIAKYPVREGGHRDTYLHDQCLRCNSAERFYGAFRHIESLRSRFNPAQGSSSDLLKYLVRGGDHRDTGCLTTRVFAMQLRKTL</sequence>
<dbReference type="EMBL" id="LUGG01000002">
    <property type="protein sequence ID" value="OBZ77313.1"/>
    <property type="molecule type" value="Genomic_DNA"/>
</dbReference>
<reference evidence="1 2" key="1">
    <citation type="submission" date="2016-03" db="EMBL/GenBank/DDBJ databases">
        <title>Whole genome sequencing of Grifola frondosa 9006-11.</title>
        <authorList>
            <person name="Min B."/>
            <person name="Park H."/>
            <person name="Kim J.-G."/>
            <person name="Cho H."/>
            <person name="Oh Y.-L."/>
            <person name="Kong W.-S."/>
            <person name="Choi I.-G."/>
        </authorList>
    </citation>
    <scope>NUCLEOTIDE SEQUENCE [LARGE SCALE GENOMIC DNA]</scope>
    <source>
        <strain evidence="1 2">9006-11</strain>
    </source>
</reference>